<feature type="region of interest" description="Disordered" evidence="1">
    <location>
        <begin position="1"/>
        <end position="51"/>
    </location>
</feature>
<dbReference type="Proteomes" id="UP000283522">
    <property type="component" value="Unassembled WGS sequence"/>
</dbReference>
<evidence type="ECO:0000313" key="2">
    <source>
        <dbReference type="EMBL" id="RIW18358.1"/>
    </source>
</evidence>
<gene>
    <name evidence="2" type="ORF">D0X99_01305</name>
</gene>
<dbReference type="AlphaFoldDB" id="A0A418PW19"/>
<evidence type="ECO:0008006" key="4">
    <source>
        <dbReference type="Google" id="ProtNLM"/>
    </source>
</evidence>
<evidence type="ECO:0000256" key="1">
    <source>
        <dbReference type="SAM" id="MobiDB-lite"/>
    </source>
</evidence>
<feature type="compositionally biased region" description="Polar residues" evidence="1">
    <location>
        <begin position="30"/>
        <end position="50"/>
    </location>
</feature>
<reference evidence="2 3" key="1">
    <citation type="submission" date="2018-09" db="EMBL/GenBank/DDBJ databases">
        <authorList>
            <person name="Wang X."/>
            <person name="Du Z."/>
        </authorList>
    </citation>
    <scope>NUCLEOTIDE SEQUENCE [LARGE SCALE GENOMIC DNA]</scope>
    <source>
        <strain evidence="2 3">N3</strain>
    </source>
</reference>
<protein>
    <recommendedName>
        <fullName evidence="4">SPOR domain-containing protein</fullName>
    </recommendedName>
</protein>
<accession>A0A418PW19</accession>
<dbReference type="EMBL" id="QXML01000001">
    <property type="protein sequence ID" value="RIW18358.1"/>
    <property type="molecule type" value="Genomic_DNA"/>
</dbReference>
<sequence>MGSASVSGPEAFSNYQENLTGSLPEYPDFQVSTQEAKSVAPSTSVQSVDSSLDEVQKRLTEKNKSEPYFNGYTVLVYSGIDRNQAFRTRDEIASYFPEISPEMQYQEPRYLVKIGRFAYKFEAQKSFSRIKTMFPTARIVQDRFQRKEYVAPQLNPNAQGQN</sequence>
<name>A0A418PW19_9BACT</name>
<keyword evidence="3" id="KW-1185">Reference proteome</keyword>
<proteinExistence type="predicted"/>
<organism evidence="2 3">
    <name type="scientific">Algoriphagus lacus</name>
    <dbReference type="NCBI Taxonomy" id="2056311"/>
    <lineage>
        <taxon>Bacteria</taxon>
        <taxon>Pseudomonadati</taxon>
        <taxon>Bacteroidota</taxon>
        <taxon>Cytophagia</taxon>
        <taxon>Cytophagales</taxon>
        <taxon>Cyclobacteriaceae</taxon>
        <taxon>Algoriphagus</taxon>
    </lineage>
</organism>
<comment type="caution">
    <text evidence="2">The sequence shown here is derived from an EMBL/GenBank/DDBJ whole genome shotgun (WGS) entry which is preliminary data.</text>
</comment>
<evidence type="ECO:0000313" key="3">
    <source>
        <dbReference type="Proteomes" id="UP000283522"/>
    </source>
</evidence>